<dbReference type="InterPro" id="IPR026822">
    <property type="entry name" value="Spp2/MOS2_G-patch"/>
</dbReference>
<dbReference type="AlphaFoldDB" id="A0AAE9WA10"/>
<evidence type="ECO:0000256" key="3">
    <source>
        <dbReference type="ARBA" id="ARBA00023242"/>
    </source>
</evidence>
<dbReference type="Proteomes" id="UP001212411">
    <property type="component" value="Chromosome 1"/>
</dbReference>
<keyword evidence="8" id="KW-1185">Reference proteome</keyword>
<comment type="similarity">
    <text evidence="2 4">Belongs to the SPP2 family.</text>
</comment>
<comment type="function">
    <text evidence="4">Involved in spliceosome maturation and the first step of pre-mRNA splicing.</text>
</comment>
<reference evidence="7 8" key="1">
    <citation type="journal article" date="2023" name="G3 (Bethesda)">
        <title>A high-quality reference genome for the fission yeast Schizosaccharomyces osmophilus.</title>
        <authorList>
            <person name="Jia G.S."/>
            <person name="Zhang W.C."/>
            <person name="Liang Y."/>
            <person name="Liu X.H."/>
            <person name="Rhind N."/>
            <person name="Pidoux A."/>
            <person name="Brysch-Herzberg M."/>
            <person name="Du L.L."/>
        </authorList>
    </citation>
    <scope>NUCLEOTIDE SEQUENCE [LARGE SCALE GENOMIC DNA]</scope>
    <source>
        <strain evidence="7 8">CBS 15793</strain>
    </source>
</reference>
<evidence type="ECO:0000313" key="8">
    <source>
        <dbReference type="Proteomes" id="UP001212411"/>
    </source>
</evidence>
<accession>A0AAE9WA10</accession>
<dbReference type="GO" id="GO:0000398">
    <property type="term" value="P:mRNA splicing, via spliceosome"/>
    <property type="evidence" value="ECO:0007669"/>
    <property type="project" value="UniProtKB-UniRule"/>
</dbReference>
<evidence type="ECO:0000256" key="2">
    <source>
        <dbReference type="ARBA" id="ARBA00008576"/>
    </source>
</evidence>
<keyword evidence="4" id="KW-0747">Spliceosome</keyword>
<protein>
    <recommendedName>
        <fullName evidence="4">Pre-mRNA-splicing factor</fullName>
    </recommendedName>
</protein>
<evidence type="ECO:0000256" key="1">
    <source>
        <dbReference type="ARBA" id="ARBA00004123"/>
    </source>
</evidence>
<organism evidence="7 8">
    <name type="scientific">Schizosaccharomyces osmophilus</name>
    <dbReference type="NCBI Taxonomy" id="2545709"/>
    <lineage>
        <taxon>Eukaryota</taxon>
        <taxon>Fungi</taxon>
        <taxon>Dikarya</taxon>
        <taxon>Ascomycota</taxon>
        <taxon>Taphrinomycotina</taxon>
        <taxon>Schizosaccharomycetes</taxon>
        <taxon>Schizosaccharomycetales</taxon>
        <taxon>Schizosaccharomycetaceae</taxon>
        <taxon>Schizosaccharomyces</taxon>
    </lineage>
</organism>
<evidence type="ECO:0000256" key="5">
    <source>
        <dbReference type="SAM" id="MobiDB-lite"/>
    </source>
</evidence>
<feature type="region of interest" description="Disordered" evidence="5">
    <location>
        <begin position="1"/>
        <end position="20"/>
    </location>
</feature>
<evidence type="ECO:0000256" key="4">
    <source>
        <dbReference type="RuleBase" id="RU369096"/>
    </source>
</evidence>
<keyword evidence="4" id="KW-0508">mRNA splicing</keyword>
<comment type="subcellular location">
    <subcellularLocation>
        <location evidence="1 4">Nucleus</location>
    </subcellularLocation>
</comment>
<dbReference type="GO" id="GO:0005681">
    <property type="term" value="C:spliceosomal complex"/>
    <property type="evidence" value="ECO:0007669"/>
    <property type="project" value="UniProtKB-UniRule"/>
</dbReference>
<dbReference type="RefSeq" id="XP_056036588.1">
    <property type="nucleotide sequence ID" value="XM_056179290.1"/>
</dbReference>
<feature type="compositionally biased region" description="Basic and acidic residues" evidence="5">
    <location>
        <begin position="323"/>
        <end position="350"/>
    </location>
</feature>
<proteinExistence type="inferred from homology"/>
<evidence type="ECO:0000259" key="6">
    <source>
        <dbReference type="Pfam" id="PF12656"/>
    </source>
</evidence>
<gene>
    <name evidence="7" type="primary">cwf28</name>
    <name evidence="7" type="ORF">SOMG_00496</name>
</gene>
<dbReference type="EMBL" id="CP115611">
    <property type="protein sequence ID" value="WBW72345.1"/>
    <property type="molecule type" value="Genomic_DNA"/>
</dbReference>
<dbReference type="InterPro" id="IPR045166">
    <property type="entry name" value="Spp2-like"/>
</dbReference>
<dbReference type="Pfam" id="PF12656">
    <property type="entry name" value="G-patch_2"/>
    <property type="match status" value="1"/>
</dbReference>
<evidence type="ECO:0000313" key="7">
    <source>
        <dbReference type="EMBL" id="WBW72345.1"/>
    </source>
</evidence>
<sequence>MKRRAVLEAFEGSDDENEDALRDPQFITGLNKNGDVEYKNKEIQQAHIEKRTPKIIHVPANKTWLEDRKNRIEQQTRQKEKEDVTERLPEIGLSYGLNVKQSAIESTNPADADKPASVETEATFSSLSNQNAPGEKDSSDIPLEVKMILENQNSENALSNSSQAKIISNQAADEREMYNRDIELLPNSSDLRDYADIPVEDFGAAMLRGMGWNGKLSSKEAFEVNRRPTFLGMGAKPMDLGVPEVGSWGKQDPKKTMFLPVKAVGDDSIDERNHSTPVELARSSSSVSPHRESKRSSPSLAHKTARSPSPSRSSRHRKYSSLGRERTRDRDRYAYHRHPSRDDHIYEERRRRYGTSDYNNRRNRR</sequence>
<feature type="region of interest" description="Disordered" evidence="5">
    <location>
        <begin position="267"/>
        <end position="365"/>
    </location>
</feature>
<dbReference type="PANTHER" id="PTHR15818">
    <property type="entry name" value="G PATCH AND KOW-CONTAINING"/>
    <property type="match status" value="1"/>
</dbReference>
<name>A0AAE9WA10_9SCHI</name>
<feature type="compositionally biased region" description="Polar residues" evidence="5">
    <location>
        <begin position="120"/>
        <end position="132"/>
    </location>
</feature>
<dbReference type="GeneID" id="80873979"/>
<feature type="region of interest" description="Disordered" evidence="5">
    <location>
        <begin position="107"/>
        <end position="140"/>
    </location>
</feature>
<dbReference type="KEGG" id="som:SOMG_00496"/>
<keyword evidence="3 4" id="KW-0539">Nucleus</keyword>
<dbReference type="PANTHER" id="PTHR15818:SF2">
    <property type="entry name" value="G-PATCH DOMAIN AND KOW MOTIFS-CONTAINING PROTEIN"/>
    <property type="match status" value="1"/>
</dbReference>
<feature type="domain" description="Spp2/MOS2 G-patch" evidence="6">
    <location>
        <begin position="186"/>
        <end position="238"/>
    </location>
</feature>
<keyword evidence="4" id="KW-0507">mRNA processing</keyword>